<keyword evidence="6" id="KW-0479">Metal-binding</keyword>
<dbReference type="InterPro" id="IPR000812">
    <property type="entry name" value="TFIIB"/>
</dbReference>
<gene>
    <name evidence="9" type="ORF">CSUI_002056</name>
</gene>
<proteinExistence type="inferred from homology"/>
<name>A0A2C6LAC1_9APIC</name>
<evidence type="ECO:0000259" key="8">
    <source>
        <dbReference type="PROSITE" id="PS51134"/>
    </source>
</evidence>
<accession>A0A2C6LAC1</accession>
<dbReference type="InterPro" id="IPR013137">
    <property type="entry name" value="Znf_TFIIB"/>
</dbReference>
<dbReference type="Proteomes" id="UP000221165">
    <property type="component" value="Unassembled WGS sequence"/>
</dbReference>
<dbReference type="GO" id="GO:0008270">
    <property type="term" value="F:zinc ion binding"/>
    <property type="evidence" value="ECO:0007669"/>
    <property type="project" value="UniProtKB-KW"/>
</dbReference>
<evidence type="ECO:0000256" key="5">
    <source>
        <dbReference type="ARBA" id="ARBA00031706"/>
    </source>
</evidence>
<dbReference type="InterPro" id="IPR036915">
    <property type="entry name" value="Cyclin-like_sf"/>
</dbReference>
<dbReference type="PROSITE" id="PS51134">
    <property type="entry name" value="ZF_TFIIB"/>
    <property type="match status" value="1"/>
</dbReference>
<keyword evidence="6" id="KW-0862">Zinc</keyword>
<dbReference type="GO" id="GO:0097550">
    <property type="term" value="C:transcription preinitiation complex"/>
    <property type="evidence" value="ECO:0007669"/>
    <property type="project" value="TreeGrafter"/>
</dbReference>
<dbReference type="InterPro" id="IPR013150">
    <property type="entry name" value="TFIIB_cyclin"/>
</dbReference>
<feature type="region of interest" description="Disordered" evidence="7">
    <location>
        <begin position="21"/>
        <end position="72"/>
    </location>
</feature>
<feature type="compositionally biased region" description="Low complexity" evidence="7">
    <location>
        <begin position="21"/>
        <end position="58"/>
    </location>
</feature>
<dbReference type="OrthoDB" id="25790at2759"/>
<keyword evidence="3" id="KW-0805">Transcription regulation</keyword>
<comment type="caution">
    <text evidence="9">The sequence shown here is derived from an EMBL/GenBank/DDBJ whole genome shotgun (WGS) entry which is preliminary data.</text>
</comment>
<feature type="domain" description="TFIIB-type" evidence="8">
    <location>
        <begin position="129"/>
        <end position="165"/>
    </location>
</feature>
<evidence type="ECO:0000256" key="6">
    <source>
        <dbReference type="PROSITE-ProRule" id="PRU00469"/>
    </source>
</evidence>
<dbReference type="GO" id="GO:0005634">
    <property type="term" value="C:nucleus"/>
    <property type="evidence" value="ECO:0007669"/>
    <property type="project" value="TreeGrafter"/>
</dbReference>
<reference evidence="9 10" key="1">
    <citation type="journal article" date="2017" name="Int. J. Parasitol.">
        <title>The genome of the protozoan parasite Cystoisospora suis and a reverse vaccinology approach to identify vaccine candidates.</title>
        <authorList>
            <person name="Palmieri N."/>
            <person name="Shrestha A."/>
            <person name="Ruttkowski B."/>
            <person name="Beck T."/>
            <person name="Vogl C."/>
            <person name="Tomley F."/>
            <person name="Blake D.P."/>
            <person name="Joachim A."/>
        </authorList>
    </citation>
    <scope>NUCLEOTIDE SEQUENCE [LARGE SCALE GENOMIC DNA]</scope>
    <source>
        <strain evidence="9 10">Wien I</strain>
    </source>
</reference>
<organism evidence="9 10">
    <name type="scientific">Cystoisospora suis</name>
    <dbReference type="NCBI Taxonomy" id="483139"/>
    <lineage>
        <taxon>Eukaryota</taxon>
        <taxon>Sar</taxon>
        <taxon>Alveolata</taxon>
        <taxon>Apicomplexa</taxon>
        <taxon>Conoidasida</taxon>
        <taxon>Coccidia</taxon>
        <taxon>Eucoccidiorida</taxon>
        <taxon>Eimeriorina</taxon>
        <taxon>Sarcocystidae</taxon>
        <taxon>Cystoisospora</taxon>
    </lineage>
</organism>
<evidence type="ECO:0000313" key="9">
    <source>
        <dbReference type="EMBL" id="PHJ24092.1"/>
    </source>
</evidence>
<dbReference type="GO" id="GO:0017025">
    <property type="term" value="F:TBP-class protein binding"/>
    <property type="evidence" value="ECO:0007669"/>
    <property type="project" value="InterPro"/>
</dbReference>
<evidence type="ECO:0000256" key="2">
    <source>
        <dbReference type="ARBA" id="ARBA00022737"/>
    </source>
</evidence>
<keyword evidence="6" id="KW-0863">Zinc-finger</keyword>
<evidence type="ECO:0000313" key="10">
    <source>
        <dbReference type="Proteomes" id="UP000221165"/>
    </source>
</evidence>
<dbReference type="VEuPathDB" id="ToxoDB:CSUI_002056"/>
<keyword evidence="9" id="KW-0396">Initiation factor</keyword>
<keyword evidence="4" id="KW-0804">Transcription</keyword>
<keyword evidence="10" id="KW-1185">Reference proteome</keyword>
<dbReference type="SUPFAM" id="SSF57783">
    <property type="entry name" value="Zinc beta-ribbon"/>
    <property type="match status" value="1"/>
</dbReference>
<dbReference type="EMBL" id="MIGC01000859">
    <property type="protein sequence ID" value="PHJ24092.1"/>
    <property type="molecule type" value="Genomic_DNA"/>
</dbReference>
<dbReference type="PRINTS" id="PR00685">
    <property type="entry name" value="TIFACTORIIB"/>
</dbReference>
<dbReference type="PANTHER" id="PTHR11618">
    <property type="entry name" value="TRANSCRIPTION INITIATION FACTOR IIB-RELATED"/>
    <property type="match status" value="1"/>
</dbReference>
<dbReference type="Pfam" id="PF08271">
    <property type="entry name" value="Zn_Ribbon_TF"/>
    <property type="match status" value="1"/>
</dbReference>
<dbReference type="Pfam" id="PF00382">
    <property type="entry name" value="TFIIB"/>
    <property type="match status" value="2"/>
</dbReference>
<dbReference type="SMART" id="SM00385">
    <property type="entry name" value="CYCLIN"/>
    <property type="match status" value="2"/>
</dbReference>
<dbReference type="GeneID" id="94425469"/>
<keyword evidence="2" id="KW-0677">Repeat</keyword>
<protein>
    <recommendedName>
        <fullName evidence="5">General transcription factor TFIIB</fullName>
    </recommendedName>
</protein>
<dbReference type="GO" id="GO:0070897">
    <property type="term" value="P:transcription preinitiation complex assembly"/>
    <property type="evidence" value="ECO:0007669"/>
    <property type="project" value="InterPro"/>
</dbReference>
<dbReference type="InterPro" id="IPR013763">
    <property type="entry name" value="Cyclin-like_dom"/>
</dbReference>
<keyword evidence="9" id="KW-0648">Protein biosynthesis</keyword>
<sequence length="481" mass="50255">MSVPPPAKRFDGGNPSYSAFSSVSFSPSVNSPAVSPSTTASASSVSFTRPSSSSATPAKVPSRLPSMPAGGPSASAAATSVVSFHQPSRALPVSIGGGAPSPTSLVGGRGGAAAPTSHPRFTVYASTRQAKICPYCGPTQNGAQTIVFDSSSGDQLCRECGLVVEEKALSEEQEWRNFSAEAASSGRGGASRNRVGDALDAWLEDGGIGTTMLVSGAGGSLGGGKAASNAKRLQQLHEATTSGLGAGTGSGDRQLKAAFNYLRLIGEAFALRDNVLERAKEITKDLLHDKLQFRSRSNTTTMLAVTYLACREAGVTRTVKELVLYDRSISEKELGKAINRIKKALPQRGGVSSAESATQLLPRYCSRLQLSMHVADVAEHVAKRATQVIISSHRPNSVAAAAIWLVVQLLSATANPNLPKASEIASVTGAGEHTLRSIYKDMLDVAEHLLPREFQPTVEGGLEGLRARNSSRKRKADIALS</sequence>
<dbReference type="PANTHER" id="PTHR11618:SF13">
    <property type="entry name" value="TRANSCRIPTION INITIATION FACTOR IIB"/>
    <property type="match status" value="1"/>
</dbReference>
<evidence type="ECO:0000256" key="7">
    <source>
        <dbReference type="SAM" id="MobiDB-lite"/>
    </source>
</evidence>
<evidence type="ECO:0000256" key="1">
    <source>
        <dbReference type="ARBA" id="ARBA00010857"/>
    </source>
</evidence>
<dbReference type="SUPFAM" id="SSF47954">
    <property type="entry name" value="Cyclin-like"/>
    <property type="match status" value="2"/>
</dbReference>
<dbReference type="Gene3D" id="1.10.472.170">
    <property type="match status" value="1"/>
</dbReference>
<evidence type="ECO:0000256" key="4">
    <source>
        <dbReference type="ARBA" id="ARBA00023163"/>
    </source>
</evidence>
<comment type="similarity">
    <text evidence="1">Belongs to the TFIIB family.</text>
</comment>
<dbReference type="Gene3D" id="1.10.472.10">
    <property type="entry name" value="Cyclin-like"/>
    <property type="match status" value="1"/>
</dbReference>
<dbReference type="GO" id="GO:0003743">
    <property type="term" value="F:translation initiation factor activity"/>
    <property type="evidence" value="ECO:0007669"/>
    <property type="project" value="UniProtKB-KW"/>
</dbReference>
<dbReference type="RefSeq" id="XP_067925766.1">
    <property type="nucleotide sequence ID" value="XM_068062258.1"/>
</dbReference>
<dbReference type="AlphaFoldDB" id="A0A2C6LAC1"/>
<evidence type="ECO:0000256" key="3">
    <source>
        <dbReference type="ARBA" id="ARBA00023015"/>
    </source>
</evidence>